<evidence type="ECO:0000313" key="5">
    <source>
        <dbReference type="Proteomes" id="UP000006044"/>
    </source>
</evidence>
<proteinExistence type="predicted"/>
<dbReference type="RefSeq" id="WP_008861014.1">
    <property type="nucleotide sequence ID" value="NZ_JH815203.1"/>
</dbReference>
<dbReference type="GO" id="GO:0051287">
    <property type="term" value="F:NAD binding"/>
    <property type="evidence" value="ECO:0007669"/>
    <property type="project" value="InterPro"/>
</dbReference>
<evidence type="ECO:0000313" key="4">
    <source>
        <dbReference type="EMBL" id="EJZ66340.1"/>
    </source>
</evidence>
<gene>
    <name evidence="4" type="ORF">HMPREF9448_00517</name>
</gene>
<dbReference type="EMBL" id="ADLE01000001">
    <property type="protein sequence ID" value="EJZ66340.1"/>
    <property type="molecule type" value="Genomic_DNA"/>
</dbReference>
<protein>
    <submittedName>
        <fullName evidence="4">4-hydroxythreonine-4-phosphate dehydrogenase</fullName>
    </submittedName>
</protein>
<evidence type="ECO:0000256" key="3">
    <source>
        <dbReference type="ARBA" id="ARBA00023027"/>
    </source>
</evidence>
<dbReference type="InterPro" id="IPR005255">
    <property type="entry name" value="PdxA_fam"/>
</dbReference>
<keyword evidence="3" id="KW-0520">NAD</keyword>
<evidence type="ECO:0000256" key="2">
    <source>
        <dbReference type="ARBA" id="ARBA00023002"/>
    </source>
</evidence>
<dbReference type="PATRIC" id="fig|742726.3.peg.539"/>
<dbReference type="SUPFAM" id="SSF53659">
    <property type="entry name" value="Isocitrate/Isopropylmalate dehydrogenase-like"/>
    <property type="match status" value="1"/>
</dbReference>
<dbReference type="GO" id="GO:0046872">
    <property type="term" value="F:metal ion binding"/>
    <property type="evidence" value="ECO:0007669"/>
    <property type="project" value="UniProtKB-KW"/>
</dbReference>
<comment type="caution">
    <text evidence="4">The sequence shown here is derived from an EMBL/GenBank/DDBJ whole genome shotgun (WGS) entry which is preliminary data.</text>
</comment>
<dbReference type="GeneID" id="77847858"/>
<dbReference type="NCBIfam" id="TIGR00557">
    <property type="entry name" value="pdxA"/>
    <property type="match status" value="1"/>
</dbReference>
<organism evidence="4 5">
    <name type="scientific">Barnesiella intestinihominis YIT 11860</name>
    <dbReference type="NCBI Taxonomy" id="742726"/>
    <lineage>
        <taxon>Bacteria</taxon>
        <taxon>Pseudomonadati</taxon>
        <taxon>Bacteroidota</taxon>
        <taxon>Bacteroidia</taxon>
        <taxon>Bacteroidales</taxon>
        <taxon>Barnesiellaceae</taxon>
        <taxon>Barnesiella</taxon>
    </lineage>
</organism>
<accession>K0XR44</accession>
<name>K0XR44_9BACT</name>
<dbReference type="OrthoDB" id="9801783at2"/>
<dbReference type="Gene3D" id="3.40.718.10">
    <property type="entry name" value="Isopropylmalate Dehydrogenase"/>
    <property type="match status" value="1"/>
</dbReference>
<dbReference type="STRING" id="742726.HMPREF9448_00517"/>
<sequence length="366" mass="39786">MKCKIKVGITQGDINGVGYEVILKTLSDPHIVELCTPVVYGSAKVAAYHRKALDIPAVNFNIISDASAADENKVNLITCVDDDVKVEIGKATAIGGEAAYAALERAAADMEAGSIDVLLTAPINKHAIQSDKFDFPGHTEYLERRLGNGQKALMILLNDTLRVALVSGHVPVSKVSSVVTKETILEKLQIFEQSLRQDFCVVKPRIAVLALNPHAGDDGLLGTEEIEIIKPAIQEANAKGMLCFGPYPADGFFGTGHYRQFDGVLAMYHDQGLAPFKAIAMEDGVNYTAGLPVVRTSPDHGTAYDIAGQNRADEQSFRHALYLAIDVFRNRSFYKEITASPLRKQYFDKSGDKEVLDLTSDTDKGE</sequence>
<dbReference type="AlphaFoldDB" id="K0XR44"/>
<keyword evidence="2" id="KW-0560">Oxidoreductase</keyword>
<keyword evidence="1" id="KW-0479">Metal-binding</keyword>
<dbReference type="GO" id="GO:0016491">
    <property type="term" value="F:oxidoreductase activity"/>
    <property type="evidence" value="ECO:0007669"/>
    <property type="project" value="UniProtKB-KW"/>
</dbReference>
<dbReference type="HOGENOM" id="CLU_040168_4_0_10"/>
<reference evidence="4 5" key="1">
    <citation type="submission" date="2012-08" db="EMBL/GenBank/DDBJ databases">
        <title>The Genome Sequence of Barnesiella intestinihominis YIT 11860.</title>
        <authorList>
            <consortium name="The Broad Institute Genome Sequencing Platform"/>
            <person name="Earl A."/>
            <person name="Ward D."/>
            <person name="Feldgarden M."/>
            <person name="Gevers D."/>
            <person name="Morotomi M."/>
            <person name="Walker B."/>
            <person name="Young S.K."/>
            <person name="Zeng Q."/>
            <person name="Gargeya S."/>
            <person name="Fitzgerald M."/>
            <person name="Haas B."/>
            <person name="Abouelleil A."/>
            <person name="Alvarado L."/>
            <person name="Arachchi H.M."/>
            <person name="Berlin A.M."/>
            <person name="Chapman S.B."/>
            <person name="Goldberg J."/>
            <person name="Griggs A."/>
            <person name="Gujja S."/>
            <person name="Hansen M."/>
            <person name="Howarth C."/>
            <person name="Imamovic A."/>
            <person name="Larimer J."/>
            <person name="McCowen C."/>
            <person name="Montmayeur A."/>
            <person name="Murphy C."/>
            <person name="Neiman D."/>
            <person name="Pearson M."/>
            <person name="Priest M."/>
            <person name="Roberts A."/>
            <person name="Saif S."/>
            <person name="Shea T."/>
            <person name="Sisk P."/>
            <person name="Sykes S."/>
            <person name="Wortman J."/>
            <person name="Nusbaum C."/>
            <person name="Birren B."/>
        </authorList>
    </citation>
    <scope>NUCLEOTIDE SEQUENCE [LARGE SCALE GENOMIC DNA]</scope>
    <source>
        <strain evidence="4 5">YIT 11860</strain>
    </source>
</reference>
<keyword evidence="5" id="KW-1185">Reference proteome</keyword>
<dbReference type="PANTHER" id="PTHR30004">
    <property type="entry name" value="4-HYDROXYTHREONINE-4-PHOSPHATE DEHYDROGENASE"/>
    <property type="match status" value="1"/>
</dbReference>
<evidence type="ECO:0000256" key="1">
    <source>
        <dbReference type="ARBA" id="ARBA00022723"/>
    </source>
</evidence>
<dbReference type="Proteomes" id="UP000006044">
    <property type="component" value="Unassembled WGS sequence"/>
</dbReference>
<dbReference type="eggNOG" id="COG1995">
    <property type="taxonomic scope" value="Bacteria"/>
</dbReference>
<dbReference type="Pfam" id="PF04166">
    <property type="entry name" value="PdxA"/>
    <property type="match status" value="1"/>
</dbReference>
<dbReference type="PANTHER" id="PTHR30004:SF6">
    <property type="entry name" value="D-THREONATE 4-PHOSPHATE DEHYDROGENASE"/>
    <property type="match status" value="1"/>
</dbReference>